<dbReference type="Gene3D" id="3.20.20.140">
    <property type="entry name" value="Metal-dependent hydrolases"/>
    <property type="match status" value="1"/>
</dbReference>
<feature type="region of interest" description="Disordered" evidence="1">
    <location>
        <begin position="90"/>
        <end position="111"/>
    </location>
</feature>
<name>A0A8H9IJH1_9BURK</name>
<dbReference type="InterPro" id="IPR011059">
    <property type="entry name" value="Metal-dep_hydrolase_composite"/>
</dbReference>
<protein>
    <recommendedName>
        <fullName evidence="2">Amidohydrolase 3 domain-containing protein</fullName>
    </recommendedName>
</protein>
<evidence type="ECO:0000313" key="4">
    <source>
        <dbReference type="Proteomes" id="UP000608923"/>
    </source>
</evidence>
<proteinExistence type="predicted"/>
<feature type="domain" description="Amidohydrolase 3" evidence="2">
    <location>
        <begin position="163"/>
        <end position="631"/>
    </location>
</feature>
<sequence>MLGTYATLPAIQQAQPWTRVGRLTQSFHWTCGASFWQRLLAGQDQPAAEQEALQAAIRTTLLQEVEAATWVDAANITETIAPRVAAQASAPASQSVQLSNPATGQDSDRKGQAGWADTVLMHGRIFTGDVDRPWCGALAIADGRILLAGDWQQVQERVGPETEVIDLQGRVVIPGLNDAHMHHTPDPMGIRLPLDLEADPFLDELLALLKTAVAESPEGTWIYATLGANLINEPRLDRILLDQLAPAHPVLLLGMTNHTNILNSVAMARLGLDDAVLDPVGGVYERLPGSRRLSGRIHEYASWSPQRCFASMATVEEGVASLQALAADCLRWGITSIQNMTWTPAERYITMLQVAALPIRVRVIRFPPSGHAGRLISDGYGLPRHPGERIEFHGTKWILDGTPIEGGAAVTHAYSGAAAANAMTPLHGIENFSRQEIKHMLQESLQAGEQLLLHAIGDRTLESVLCVLEEFEPQVDWRARALRIEHADGLTPAQLARLPDTGAMVVQNPTHFWFYAGDSGFSSFSGAFRSLAQAGVSVAIGSDGPLNPFLSLFAAIDHPARPGEAMTMEQAVRAYTYGSAVAEGHGADKGRLLPGCVADLAVLSQDIFSVAPEMLPQTCSVLTMVDGQTVYRSAAF</sequence>
<dbReference type="PANTHER" id="PTHR22642">
    <property type="entry name" value="IMIDAZOLONEPROPIONASE"/>
    <property type="match status" value="1"/>
</dbReference>
<dbReference type="Proteomes" id="UP000608923">
    <property type="component" value="Unassembled WGS sequence"/>
</dbReference>
<organism evidence="3 4">
    <name type="scientific">Alcaligenes pakistanensis</name>
    <dbReference type="NCBI Taxonomy" id="1482717"/>
    <lineage>
        <taxon>Bacteria</taxon>
        <taxon>Pseudomonadati</taxon>
        <taxon>Pseudomonadota</taxon>
        <taxon>Betaproteobacteria</taxon>
        <taxon>Burkholderiales</taxon>
        <taxon>Alcaligenaceae</taxon>
        <taxon>Alcaligenes</taxon>
    </lineage>
</organism>
<dbReference type="EMBL" id="BMZN01000004">
    <property type="protein sequence ID" value="GHC53246.1"/>
    <property type="molecule type" value="Genomic_DNA"/>
</dbReference>
<dbReference type="Pfam" id="PF07969">
    <property type="entry name" value="Amidohydro_3"/>
    <property type="match status" value="1"/>
</dbReference>
<dbReference type="InterPro" id="IPR013108">
    <property type="entry name" value="Amidohydro_3"/>
</dbReference>
<evidence type="ECO:0000256" key="1">
    <source>
        <dbReference type="SAM" id="MobiDB-lite"/>
    </source>
</evidence>
<accession>A0A8H9IJH1</accession>
<gene>
    <name evidence="3" type="ORF">GCM10010096_26920</name>
</gene>
<dbReference type="GO" id="GO:0016810">
    <property type="term" value="F:hydrolase activity, acting on carbon-nitrogen (but not peptide) bonds"/>
    <property type="evidence" value="ECO:0007669"/>
    <property type="project" value="InterPro"/>
</dbReference>
<dbReference type="Gene3D" id="3.10.310.70">
    <property type="match status" value="1"/>
</dbReference>
<evidence type="ECO:0000313" key="3">
    <source>
        <dbReference type="EMBL" id="GHC53246.1"/>
    </source>
</evidence>
<dbReference type="SUPFAM" id="SSF51556">
    <property type="entry name" value="Metallo-dependent hydrolases"/>
    <property type="match status" value="1"/>
</dbReference>
<dbReference type="Gene3D" id="2.30.40.10">
    <property type="entry name" value="Urease, subunit C, domain 1"/>
    <property type="match status" value="1"/>
</dbReference>
<dbReference type="InterPro" id="IPR032466">
    <property type="entry name" value="Metal_Hydrolase"/>
</dbReference>
<dbReference type="SUPFAM" id="SSF51338">
    <property type="entry name" value="Composite domain of metallo-dependent hydrolases"/>
    <property type="match status" value="1"/>
</dbReference>
<evidence type="ECO:0000259" key="2">
    <source>
        <dbReference type="Pfam" id="PF07969"/>
    </source>
</evidence>
<comment type="caution">
    <text evidence="3">The sequence shown here is derived from an EMBL/GenBank/DDBJ whole genome shotgun (WGS) entry which is preliminary data.</text>
</comment>
<dbReference type="AlphaFoldDB" id="A0A8H9IJH1"/>
<reference evidence="4" key="1">
    <citation type="journal article" date="2019" name="Int. J. Syst. Evol. Microbiol.">
        <title>The Global Catalogue of Microorganisms (GCM) 10K type strain sequencing project: providing services to taxonomists for standard genome sequencing and annotation.</title>
        <authorList>
            <consortium name="The Broad Institute Genomics Platform"/>
            <consortium name="The Broad Institute Genome Sequencing Center for Infectious Disease"/>
            <person name="Wu L."/>
            <person name="Ma J."/>
        </authorList>
    </citation>
    <scope>NUCLEOTIDE SEQUENCE [LARGE SCALE GENOMIC DNA]</scope>
    <source>
        <strain evidence="4">KCTC 42083</strain>
    </source>
</reference>
<dbReference type="PANTHER" id="PTHR22642:SF2">
    <property type="entry name" value="PROTEIN LONG AFTER FAR-RED 3"/>
    <property type="match status" value="1"/>
</dbReference>
<keyword evidence="4" id="KW-1185">Reference proteome</keyword>